<dbReference type="SMART" id="SM00347">
    <property type="entry name" value="HTH_MARR"/>
    <property type="match status" value="1"/>
</dbReference>
<reference evidence="3 4" key="1">
    <citation type="submission" date="2019-03" db="EMBL/GenBank/DDBJ databases">
        <title>Genomic Encyclopedia of Type Strains, Phase IV (KMG-IV): sequencing the most valuable type-strain genomes for metagenomic binning, comparative biology and taxonomic classification.</title>
        <authorList>
            <person name="Goeker M."/>
        </authorList>
    </citation>
    <scope>NUCLEOTIDE SEQUENCE [LARGE SCALE GENOMIC DNA]</scope>
    <source>
        <strain evidence="3 4">DSM 100059</strain>
    </source>
</reference>
<keyword evidence="4" id="KW-1185">Reference proteome</keyword>
<dbReference type="OrthoDB" id="5419426at2"/>
<dbReference type="CDD" id="cd04301">
    <property type="entry name" value="NAT_SF"/>
    <property type="match status" value="1"/>
</dbReference>
<dbReference type="InterPro" id="IPR036390">
    <property type="entry name" value="WH_DNA-bd_sf"/>
</dbReference>
<dbReference type="PANTHER" id="PTHR33164:SF57">
    <property type="entry name" value="MARR-FAMILY TRANSCRIPTIONAL REGULATOR"/>
    <property type="match status" value="1"/>
</dbReference>
<organism evidence="3 4">
    <name type="scientific">Dinghuibacter silviterrae</name>
    <dbReference type="NCBI Taxonomy" id="1539049"/>
    <lineage>
        <taxon>Bacteria</taxon>
        <taxon>Pseudomonadati</taxon>
        <taxon>Bacteroidota</taxon>
        <taxon>Chitinophagia</taxon>
        <taxon>Chitinophagales</taxon>
        <taxon>Chitinophagaceae</taxon>
        <taxon>Dinghuibacter</taxon>
    </lineage>
</organism>
<proteinExistence type="predicted"/>
<keyword evidence="3" id="KW-0808">Transferase</keyword>
<name>A0A4R8DEW7_9BACT</name>
<dbReference type="Proteomes" id="UP000294498">
    <property type="component" value="Unassembled WGS sequence"/>
</dbReference>
<feature type="domain" description="N-acetyltransferase" evidence="2">
    <location>
        <begin position="149"/>
        <end position="306"/>
    </location>
</feature>
<evidence type="ECO:0000313" key="4">
    <source>
        <dbReference type="Proteomes" id="UP000294498"/>
    </source>
</evidence>
<dbReference type="EMBL" id="SODV01000002">
    <property type="protein sequence ID" value="TDW95818.1"/>
    <property type="molecule type" value="Genomic_DNA"/>
</dbReference>
<dbReference type="RefSeq" id="WP_133995528.1">
    <property type="nucleotide sequence ID" value="NZ_SODV01000002.1"/>
</dbReference>
<dbReference type="GO" id="GO:0006950">
    <property type="term" value="P:response to stress"/>
    <property type="evidence" value="ECO:0007669"/>
    <property type="project" value="TreeGrafter"/>
</dbReference>
<evidence type="ECO:0000313" key="3">
    <source>
        <dbReference type="EMBL" id="TDW95818.1"/>
    </source>
</evidence>
<dbReference type="Gene3D" id="3.40.630.30">
    <property type="match status" value="1"/>
</dbReference>
<comment type="caution">
    <text evidence="3">The sequence shown here is derived from an EMBL/GenBank/DDBJ whole genome shotgun (WGS) entry which is preliminary data.</text>
</comment>
<dbReference type="AlphaFoldDB" id="A0A4R8DEW7"/>
<dbReference type="Pfam" id="PF00583">
    <property type="entry name" value="Acetyltransf_1"/>
    <property type="match status" value="1"/>
</dbReference>
<sequence>MNAKTIAGIRSFNRFYTGFIGLLDRYLLDSDYSLPEARILYELHHGEGVQASDIIDRMGIDKGYLSRILDRFAEHKLISRKKSAEDGRRVHLFLTDKGQKEFEKLDRASDNQLKQLLADLPPKDWQRLKGHMTEIEDLLTRKRVSITDVTLRTDLRPGDIGYVTHLHGRIYKDECNYGPGFEAYVAKGLAEFYQQYDPSLDRVWICEHRDRIVGFLLVMHRPENAAQLRYFILEPEYRGLGLGKKLMDLYMAFIKEKGYSSSYLWTTNEQETAIALYKRLGFVLTEEVPSNTFGKALTEQKYELSL</sequence>
<dbReference type="Gene3D" id="1.10.10.10">
    <property type="entry name" value="Winged helix-like DNA-binding domain superfamily/Winged helix DNA-binding domain"/>
    <property type="match status" value="1"/>
</dbReference>
<dbReference type="InterPro" id="IPR000182">
    <property type="entry name" value="GNAT_dom"/>
</dbReference>
<dbReference type="SUPFAM" id="SSF46785">
    <property type="entry name" value="Winged helix' DNA-binding domain"/>
    <property type="match status" value="1"/>
</dbReference>
<dbReference type="PROSITE" id="PS51186">
    <property type="entry name" value="GNAT"/>
    <property type="match status" value="1"/>
</dbReference>
<feature type="domain" description="HTH marR-type" evidence="1">
    <location>
        <begin position="1"/>
        <end position="137"/>
    </location>
</feature>
<dbReference type="GO" id="GO:0003700">
    <property type="term" value="F:DNA-binding transcription factor activity"/>
    <property type="evidence" value="ECO:0007669"/>
    <property type="project" value="InterPro"/>
</dbReference>
<dbReference type="PROSITE" id="PS50995">
    <property type="entry name" value="HTH_MARR_2"/>
    <property type="match status" value="1"/>
</dbReference>
<dbReference type="PANTHER" id="PTHR33164">
    <property type="entry name" value="TRANSCRIPTIONAL REGULATOR, MARR FAMILY"/>
    <property type="match status" value="1"/>
</dbReference>
<dbReference type="GO" id="GO:0016747">
    <property type="term" value="F:acyltransferase activity, transferring groups other than amino-acyl groups"/>
    <property type="evidence" value="ECO:0007669"/>
    <property type="project" value="InterPro"/>
</dbReference>
<dbReference type="InterPro" id="IPR000835">
    <property type="entry name" value="HTH_MarR-typ"/>
</dbReference>
<gene>
    <name evidence="3" type="ORF">EDB95_3632</name>
</gene>
<dbReference type="SUPFAM" id="SSF55729">
    <property type="entry name" value="Acyl-CoA N-acyltransferases (Nat)"/>
    <property type="match status" value="1"/>
</dbReference>
<dbReference type="InterPro" id="IPR036388">
    <property type="entry name" value="WH-like_DNA-bd_sf"/>
</dbReference>
<dbReference type="Pfam" id="PF12802">
    <property type="entry name" value="MarR_2"/>
    <property type="match status" value="1"/>
</dbReference>
<evidence type="ECO:0000259" key="1">
    <source>
        <dbReference type="PROSITE" id="PS50995"/>
    </source>
</evidence>
<accession>A0A4R8DEW7</accession>
<dbReference type="InterPro" id="IPR039422">
    <property type="entry name" value="MarR/SlyA-like"/>
</dbReference>
<dbReference type="InterPro" id="IPR016181">
    <property type="entry name" value="Acyl_CoA_acyltransferase"/>
</dbReference>
<evidence type="ECO:0000259" key="2">
    <source>
        <dbReference type="PROSITE" id="PS51186"/>
    </source>
</evidence>
<protein>
    <submittedName>
        <fullName evidence="3">MarR family transcriptional regulator with acetyltransferase activity</fullName>
    </submittedName>
</protein>